<evidence type="ECO:0000313" key="2">
    <source>
        <dbReference type="Proteomes" id="UP000019025"/>
    </source>
</evidence>
<dbReference type="AlphaFoldDB" id="W0HJA4"/>
<organism evidence="1 2">
    <name type="scientific">Candidatus Sodalis pierantonii str. SOPE</name>
    <dbReference type="NCBI Taxonomy" id="2342"/>
    <lineage>
        <taxon>Bacteria</taxon>
        <taxon>Pseudomonadati</taxon>
        <taxon>Pseudomonadota</taxon>
        <taxon>Gammaproteobacteria</taxon>
        <taxon>Enterobacterales</taxon>
        <taxon>Bruguierivoracaceae</taxon>
        <taxon>Sodalis</taxon>
    </lineage>
</organism>
<dbReference type="NCBIfam" id="TIGR01563">
    <property type="entry name" value="gp16_SPP1"/>
    <property type="match status" value="1"/>
</dbReference>
<dbReference type="KEGG" id="pes:SOPEG_1846"/>
<proteinExistence type="predicted"/>
<evidence type="ECO:0000313" key="1">
    <source>
        <dbReference type="EMBL" id="AHF73859.1"/>
    </source>
</evidence>
<dbReference type="HOGENOM" id="CLU_147810_2_3_6"/>
<protein>
    <recommendedName>
        <fullName evidence="3">Phage head-tail adaptor</fullName>
    </recommendedName>
</protein>
<accession>W0HJA4</accession>
<dbReference type="Gene3D" id="2.40.10.270">
    <property type="entry name" value="Bacteriophage SPP1 head-tail adaptor protein"/>
    <property type="match status" value="1"/>
</dbReference>
<sequence length="115" mass="13178">MEPGRLRHRVTVQRESDAKDAYGQSVGWETVYTLPADIRAISGRDFIAASAERTTVTTKIFIRYHADIRPTLCRLVHKPPTGRGEVYRIIAALPDRHCRRLELLCEEEFQRVTGN</sequence>
<dbReference type="InterPro" id="IPR008767">
    <property type="entry name" value="Phage_SPP1_head-tail_adaptor"/>
</dbReference>
<gene>
    <name evidence="1" type="ORF">SOPEG_1846</name>
</gene>
<reference evidence="1 2" key="1">
    <citation type="journal article" date="2014" name="Genome Biol. Evol.">
        <title>Genome degeneration and adaptation in a nascent stage of symbiosis.</title>
        <authorList>
            <person name="Oakeson K.F."/>
            <person name="Gil R."/>
            <person name="Clayton A.L."/>
            <person name="Dunn D.M."/>
            <person name="von Niederhausern A.C."/>
            <person name="Hamil C."/>
            <person name="Aoyagi A."/>
            <person name="Duval B."/>
            <person name="Baca A."/>
            <person name="Silva F.J."/>
            <person name="Vallier A."/>
            <person name="Jackson D.G."/>
            <person name="Latorre A."/>
            <person name="Weiss R.B."/>
            <person name="Heddi A."/>
            <person name="Moya A."/>
            <person name="Dale C."/>
        </authorList>
    </citation>
    <scope>NUCLEOTIDE SEQUENCE [LARGE SCALE GENOMIC DNA]</scope>
    <source>
        <strain evidence="2">none</strain>
    </source>
</reference>
<name>W0HJA4_9GAMM</name>
<dbReference type="InterPro" id="IPR038666">
    <property type="entry name" value="SSP1_head-tail_sf"/>
</dbReference>
<evidence type="ECO:0008006" key="3">
    <source>
        <dbReference type="Google" id="ProtNLM"/>
    </source>
</evidence>
<keyword evidence="2" id="KW-1185">Reference proteome</keyword>
<dbReference type="Proteomes" id="UP000019025">
    <property type="component" value="Chromosome"/>
</dbReference>
<dbReference type="Pfam" id="PF05521">
    <property type="entry name" value="Phage_HCP"/>
    <property type="match status" value="1"/>
</dbReference>
<dbReference type="STRING" id="2342.SOPEG_1846"/>
<dbReference type="EMBL" id="CP006568">
    <property type="protein sequence ID" value="AHF73859.1"/>
    <property type="molecule type" value="Genomic_DNA"/>
</dbReference>
<dbReference type="eggNOG" id="COG5614">
    <property type="taxonomic scope" value="Bacteria"/>
</dbReference>
<dbReference type="RefSeq" id="WP_025245208.1">
    <property type="nucleotide sequence ID" value="NZ_CP006568.1"/>
</dbReference>